<dbReference type="Proteomes" id="UP000693970">
    <property type="component" value="Unassembled WGS sequence"/>
</dbReference>
<gene>
    <name evidence="1" type="ORF">IV203_024088</name>
</gene>
<dbReference type="OrthoDB" id="47636at2759"/>
<sequence>MAYAAAQILVHRCRGGMTTTTRSIRQKIFTSTSTGACNRNASFSLPSHRLVSSLSLSKNKVNFRSIIAYSSQRNDWNRNGPLRSLTSSSSKDLSSSKTNTSASTTISSSNWWIRLGWTLLGLVVIDQVLQLKQEWEDSEKKQILHEMQLDADANNIAEFDATLPTLFECKLLHVEPSLDGTKMLTRLASKNDKASLLQAGDVVEVLQANVGPNQAYHLCRIKCKKEKEDGDDDTTTPLVGWYPVMFLERVA</sequence>
<dbReference type="AlphaFoldDB" id="A0A9K3KC93"/>
<reference evidence="1" key="1">
    <citation type="journal article" date="2021" name="Sci. Rep.">
        <title>Diploid genomic architecture of Nitzschia inconspicua, an elite biomass production diatom.</title>
        <authorList>
            <person name="Oliver A."/>
            <person name="Podell S."/>
            <person name="Pinowska A."/>
            <person name="Traller J.C."/>
            <person name="Smith S.R."/>
            <person name="McClure R."/>
            <person name="Beliaev A."/>
            <person name="Bohutskyi P."/>
            <person name="Hill E.A."/>
            <person name="Rabines A."/>
            <person name="Zheng H."/>
            <person name="Allen L.Z."/>
            <person name="Kuo A."/>
            <person name="Grigoriev I.V."/>
            <person name="Allen A.E."/>
            <person name="Hazlebeck D."/>
            <person name="Allen E.E."/>
        </authorList>
    </citation>
    <scope>NUCLEOTIDE SEQUENCE</scope>
    <source>
        <strain evidence="1">Hildebrandi</strain>
    </source>
</reference>
<name>A0A9K3KC93_9STRA</name>
<proteinExistence type="predicted"/>
<reference evidence="1" key="2">
    <citation type="submission" date="2021-04" db="EMBL/GenBank/DDBJ databases">
        <authorList>
            <person name="Podell S."/>
        </authorList>
    </citation>
    <scope>NUCLEOTIDE SEQUENCE</scope>
    <source>
        <strain evidence="1">Hildebrandi</strain>
    </source>
</reference>
<protein>
    <submittedName>
        <fullName evidence="1">Uncharacterized protein</fullName>
    </submittedName>
</protein>
<comment type="caution">
    <text evidence="1">The sequence shown here is derived from an EMBL/GenBank/DDBJ whole genome shotgun (WGS) entry which is preliminary data.</text>
</comment>
<keyword evidence="2" id="KW-1185">Reference proteome</keyword>
<accession>A0A9K3KC93</accession>
<dbReference type="EMBL" id="JAGRRH010000027">
    <property type="protein sequence ID" value="KAG7340545.1"/>
    <property type="molecule type" value="Genomic_DNA"/>
</dbReference>
<evidence type="ECO:0000313" key="1">
    <source>
        <dbReference type="EMBL" id="KAG7340545.1"/>
    </source>
</evidence>
<evidence type="ECO:0000313" key="2">
    <source>
        <dbReference type="Proteomes" id="UP000693970"/>
    </source>
</evidence>
<organism evidence="1 2">
    <name type="scientific">Nitzschia inconspicua</name>
    <dbReference type="NCBI Taxonomy" id="303405"/>
    <lineage>
        <taxon>Eukaryota</taxon>
        <taxon>Sar</taxon>
        <taxon>Stramenopiles</taxon>
        <taxon>Ochrophyta</taxon>
        <taxon>Bacillariophyta</taxon>
        <taxon>Bacillariophyceae</taxon>
        <taxon>Bacillariophycidae</taxon>
        <taxon>Bacillariales</taxon>
        <taxon>Bacillariaceae</taxon>
        <taxon>Nitzschia</taxon>
    </lineage>
</organism>